<feature type="compositionally biased region" description="Polar residues" evidence="2">
    <location>
        <begin position="839"/>
        <end position="862"/>
    </location>
</feature>
<reference evidence="4" key="1">
    <citation type="submission" date="2015-12" db="EMBL/GenBank/DDBJ databases">
        <title>De novo transcriptome assembly of four potential Pierce s Disease insect vectors from Arizona vineyards.</title>
        <authorList>
            <person name="Tassone E.E."/>
        </authorList>
    </citation>
    <scope>NUCLEOTIDE SEQUENCE</scope>
</reference>
<feature type="region of interest" description="Disordered" evidence="2">
    <location>
        <begin position="606"/>
        <end position="632"/>
    </location>
</feature>
<dbReference type="PANTHER" id="PTHR14164:SF12">
    <property type="entry name" value="PERICENTRIOLAR MATERIAL 1 PROTEIN"/>
    <property type="match status" value="1"/>
</dbReference>
<feature type="domain" description="Pericentriolar material 1 protein C-terminal" evidence="3">
    <location>
        <begin position="1379"/>
        <end position="1586"/>
    </location>
</feature>
<dbReference type="GO" id="GO:0036064">
    <property type="term" value="C:ciliary basal body"/>
    <property type="evidence" value="ECO:0007669"/>
    <property type="project" value="TreeGrafter"/>
</dbReference>
<feature type="compositionally biased region" description="Polar residues" evidence="2">
    <location>
        <begin position="207"/>
        <end position="217"/>
    </location>
</feature>
<feature type="compositionally biased region" description="Polar residues" evidence="2">
    <location>
        <begin position="1081"/>
        <end position="1099"/>
    </location>
</feature>
<dbReference type="PANTHER" id="PTHR14164">
    <property type="entry name" value="PERICENTRIOLAR MATERIAL 1-RELATED"/>
    <property type="match status" value="1"/>
</dbReference>
<feature type="region of interest" description="Disordered" evidence="2">
    <location>
        <begin position="1638"/>
        <end position="1683"/>
    </location>
</feature>
<feature type="region of interest" description="Disordered" evidence="2">
    <location>
        <begin position="839"/>
        <end position="923"/>
    </location>
</feature>
<feature type="compositionally biased region" description="Polar residues" evidence="2">
    <location>
        <begin position="1008"/>
        <end position="1045"/>
    </location>
</feature>
<dbReference type="Pfam" id="PF15717">
    <property type="entry name" value="PCM1_C"/>
    <property type="match status" value="2"/>
</dbReference>
<feature type="domain" description="Pericentriolar material 1 protein C-terminal" evidence="3">
    <location>
        <begin position="1318"/>
        <end position="1369"/>
    </location>
</feature>
<keyword evidence="1" id="KW-0175">Coiled coil</keyword>
<feature type="region of interest" description="Disordered" evidence="2">
    <location>
        <begin position="491"/>
        <end position="551"/>
    </location>
</feature>
<feature type="compositionally biased region" description="Polar residues" evidence="2">
    <location>
        <begin position="224"/>
        <end position="233"/>
    </location>
</feature>
<feature type="region of interest" description="Disordered" evidence="2">
    <location>
        <begin position="1"/>
        <end position="133"/>
    </location>
</feature>
<dbReference type="GO" id="GO:1905515">
    <property type="term" value="P:non-motile cilium assembly"/>
    <property type="evidence" value="ECO:0007669"/>
    <property type="project" value="TreeGrafter"/>
</dbReference>
<feature type="compositionally biased region" description="Polar residues" evidence="2">
    <location>
        <begin position="37"/>
        <end position="48"/>
    </location>
</feature>
<organism evidence="4">
    <name type="scientific">Clastoptera arizonana</name>
    <name type="common">Arizona spittle bug</name>
    <dbReference type="NCBI Taxonomy" id="38151"/>
    <lineage>
        <taxon>Eukaryota</taxon>
        <taxon>Metazoa</taxon>
        <taxon>Ecdysozoa</taxon>
        <taxon>Arthropoda</taxon>
        <taxon>Hexapoda</taxon>
        <taxon>Insecta</taxon>
        <taxon>Pterygota</taxon>
        <taxon>Neoptera</taxon>
        <taxon>Paraneoptera</taxon>
        <taxon>Hemiptera</taxon>
        <taxon>Auchenorrhyncha</taxon>
        <taxon>Cercopoidea</taxon>
        <taxon>Clastopteridae</taxon>
        <taxon>Clastoptera</taxon>
    </lineage>
</organism>
<feature type="region of interest" description="Disordered" evidence="2">
    <location>
        <begin position="1008"/>
        <end position="1133"/>
    </location>
</feature>
<feature type="compositionally biased region" description="Low complexity" evidence="2">
    <location>
        <begin position="1665"/>
        <end position="1683"/>
    </location>
</feature>
<dbReference type="InterPro" id="IPR031446">
    <property type="entry name" value="PCM1_C"/>
</dbReference>
<feature type="coiled-coil region" evidence="1">
    <location>
        <begin position="173"/>
        <end position="200"/>
    </location>
</feature>
<feature type="region of interest" description="Disordered" evidence="2">
    <location>
        <begin position="1147"/>
        <end position="1177"/>
    </location>
</feature>
<dbReference type="EMBL" id="GEDC01024635">
    <property type="protein sequence ID" value="JAS12663.1"/>
    <property type="molecule type" value="Transcribed_RNA"/>
</dbReference>
<protein>
    <recommendedName>
        <fullName evidence="3">Pericentriolar material 1 protein C-terminal domain-containing protein</fullName>
    </recommendedName>
</protein>
<feature type="compositionally biased region" description="Basic and acidic residues" evidence="2">
    <location>
        <begin position="510"/>
        <end position="537"/>
    </location>
</feature>
<feature type="compositionally biased region" description="Polar residues" evidence="2">
    <location>
        <begin position="872"/>
        <end position="923"/>
    </location>
</feature>
<feature type="compositionally biased region" description="Gly residues" evidence="2">
    <location>
        <begin position="1"/>
        <end position="11"/>
    </location>
</feature>
<dbReference type="GO" id="GO:0034454">
    <property type="term" value="P:microtubule anchoring at centrosome"/>
    <property type="evidence" value="ECO:0007669"/>
    <property type="project" value="InterPro"/>
</dbReference>
<feature type="compositionally biased region" description="Basic and acidic residues" evidence="2">
    <location>
        <begin position="1103"/>
        <end position="1112"/>
    </location>
</feature>
<dbReference type="InterPro" id="IPR024138">
    <property type="entry name" value="Pericentriolar_Pcm1"/>
</dbReference>
<feature type="region of interest" description="Disordered" evidence="2">
    <location>
        <begin position="683"/>
        <end position="706"/>
    </location>
</feature>
<feature type="coiled-coil region" evidence="1">
    <location>
        <begin position="445"/>
        <end position="472"/>
    </location>
</feature>
<feature type="coiled-coil region" evidence="1">
    <location>
        <begin position="385"/>
        <end position="412"/>
    </location>
</feature>
<feature type="compositionally biased region" description="Basic and acidic residues" evidence="2">
    <location>
        <begin position="1151"/>
        <end position="1166"/>
    </location>
</feature>
<accession>A0A1B6CH02</accession>
<dbReference type="GO" id="GO:0034451">
    <property type="term" value="C:centriolar satellite"/>
    <property type="evidence" value="ECO:0007669"/>
    <property type="project" value="TreeGrafter"/>
</dbReference>
<feature type="region of interest" description="Disordered" evidence="2">
    <location>
        <begin position="1527"/>
        <end position="1584"/>
    </location>
</feature>
<name>A0A1B6CH02_9HEMI</name>
<feature type="compositionally biased region" description="Polar residues" evidence="2">
    <location>
        <begin position="1545"/>
        <end position="1562"/>
    </location>
</feature>
<feature type="region of interest" description="Disordered" evidence="2">
    <location>
        <begin position="205"/>
        <end position="242"/>
    </location>
</feature>
<evidence type="ECO:0000313" key="4">
    <source>
        <dbReference type="EMBL" id="JAS12663.1"/>
    </source>
</evidence>
<evidence type="ECO:0000256" key="1">
    <source>
        <dbReference type="SAM" id="Coils"/>
    </source>
</evidence>
<evidence type="ECO:0000256" key="2">
    <source>
        <dbReference type="SAM" id="MobiDB-lite"/>
    </source>
</evidence>
<proteinExistence type="predicted"/>
<feature type="compositionally biased region" description="Polar residues" evidence="2">
    <location>
        <begin position="1370"/>
        <end position="1400"/>
    </location>
</feature>
<feature type="compositionally biased region" description="Acidic residues" evidence="2">
    <location>
        <begin position="1527"/>
        <end position="1536"/>
    </location>
</feature>
<feature type="region of interest" description="Disordered" evidence="2">
    <location>
        <begin position="1370"/>
        <end position="1410"/>
    </location>
</feature>
<gene>
    <name evidence="4" type="ORF">g.18956</name>
</gene>
<dbReference type="GO" id="GO:0071539">
    <property type="term" value="P:protein localization to centrosome"/>
    <property type="evidence" value="ECO:0007669"/>
    <property type="project" value="InterPro"/>
</dbReference>
<feature type="compositionally biased region" description="Polar residues" evidence="2">
    <location>
        <begin position="12"/>
        <end position="23"/>
    </location>
</feature>
<sequence>MAPGMNNGGRQTGTVPKTKSQNETSRDYNGAMRREYSNYNHTPNNLTSLDWHPVSESAPPPPRTRKESNTSASRYSESYDAGEEAFRDWYPQPAPPHYSLHSDDDEASQAGWADSRHKSSNLSMPEKGQVSTRLNQIRDYISQTSMLMKTLRETGEQRNMVQLEKLASMMEGLRDSETKLDNLLSTMDRLEQRDVESEVEALEMNLASANPLNPTSTSRDRNRTQQPSGSVPKTSDAPRRNELKMRVEESQRKLLELQEQQANLLLLRQKAQEQLKEARAAQSALLTAHGLSGNNQNISSSGDANNLFEYDHARANQQFKNQLSPFLNCEDKIEEETDFGNELPKKFDEMFTKKAQADLLTQMRMVNGERNPNVAAEVAMNSFAVEECERDVRNKMEELNAMREQLAHIQSRLQINKMQAPIEKDVPKQDNRTGMNDKYEASASIQSKTLKLKEAKLKLHQLQTLLSTVEDLSQMGQPIPDRVWQMLATSCHEASVSPPPQSERSMQQTDQERERVINSSERDQDRIINSCDRDRPSNHSQSVINDIKHNNQQRKSCDLTLTEAQKRRIVEDLIRKDDLMSSINEDIQPQQNFSFQESGTTVATWGGSIQDTLDEGDNAHSPEYSTDDGEGEVETDIRFASSLMLNSNKQHPYHLSVPNREPANAGLDSISLTGIVNTSSVTSSASQAPHNIWRKQSAGGGASSSRIPWTYQQQSIPQQDLNTVQTENNDEILVNHPDNSWVVQQISQLQNQLQTLYKSFIEKQHNCPPQWVAPPNLGPSLGPYCQYITSANQWQQQQLLVHSLNQCCQLIWHQHRELMALKEALNTIQQPQPSLTLEEQNLSPSNQSRGSAEASTSHNNLSRVPRPHATLKPSQSVGLHQTNLIPPTTVSSAHSLPNLASPQTTTNSQLPDSHLNPTNCLNPTQNRNLLATSSPTATVLSLPTTLNINPNLNTAHNPNLFFNPNSQFTDPNFINLYPPYGNNLNFDGFPSPVNFLANHPESFLAWPPSSNTQPATTLNNQVPPGNRANNYWDNFRSYSRQNLLSGNGKRNEGLLQGPIVERSQNPAEVPSHNLSRKEKSNAQSRQTTENSSEGTQHFTRAQVHHDLNRQIKTEPVSTDELESGDIASGYQSLPLPTQTQTYQHNLIQGHSNRDGRETKSRSDARSVQRSSNNYTERCAEQTAHGGCKIVLRDVREFTTDPDSRRSANKRNYIELNKDPKISHMNFQNESQLNDNYHVSDFIASDNLRPINVSNIEHFPTTIKEKKMPRNLNPLMEDNSRNFTDGSCPFATTKGVRKKDCSLKDQSKSEINSNGHDPLEECVYSEVAALITLNESRPEFLLQLFRDLRVLSSEPNMEAALNTIRSLASRANSNNPESVTDTAATLASQPASSTDNSSPQPRNIAARNHKETPLTQLPTNCAKLDWEVRSILLGMLPFLSVHLGESCGPVLLESIRKMILLLAPAQCTQEQLDGLLEDALLKFQGCRLRDVCDELVTVVADVLISELTFLRLINTVHHVSEANGDQLAEADEEEDGEGAVGGVAESSNNIMSNSSLHPSNSNTRRNKSETVSEADLAEADQSRHSVNCTEEVNGLLDAAEAMCDELLREEASGQNQESAICNGDIYTESKTEASSWAVEQDREMGLDQVPTRLTNPDTEHESLNQSVSSSSSFPGTTDPGPSSI</sequence>
<evidence type="ECO:0000259" key="3">
    <source>
        <dbReference type="Pfam" id="PF15717"/>
    </source>
</evidence>